<dbReference type="InterPro" id="IPR009057">
    <property type="entry name" value="Homeodomain-like_sf"/>
</dbReference>
<evidence type="ECO:0000256" key="9">
    <source>
        <dbReference type="PROSITE-ProRule" id="PRU00108"/>
    </source>
</evidence>
<keyword evidence="3" id="KW-0805">Transcription regulation</keyword>
<dbReference type="FunFam" id="1.10.10.60:FF:000146">
    <property type="entry name" value="WUSCHEL-related homeobox 4"/>
    <property type="match status" value="1"/>
</dbReference>
<feature type="region of interest" description="Disordered" evidence="11">
    <location>
        <begin position="28"/>
        <end position="53"/>
    </location>
</feature>
<dbReference type="EMBL" id="JABEZZ010000001">
    <property type="protein sequence ID" value="MBA0578703.1"/>
    <property type="molecule type" value="Genomic_DNA"/>
</dbReference>
<evidence type="ECO:0000313" key="16">
    <source>
        <dbReference type="Proteomes" id="UP000593578"/>
    </source>
</evidence>
<dbReference type="Gramene" id="KJB06626">
    <property type="protein sequence ID" value="KJB06626"/>
    <property type="gene ID" value="B456_001G108900"/>
</dbReference>
<evidence type="ECO:0000256" key="11">
    <source>
        <dbReference type="SAM" id="MobiDB-lite"/>
    </source>
</evidence>
<evidence type="ECO:0000256" key="1">
    <source>
        <dbReference type="ARBA" id="ARBA00004123"/>
    </source>
</evidence>
<dbReference type="InterPro" id="IPR001356">
    <property type="entry name" value="HD"/>
</dbReference>
<sequence length="278" mass="31241">MFSLFCFPLYIVKSRRTYKISETSNKPKKIKTMEGGNMDTSGDGGTTGDSRWNPTKEQISILESLYLQGLRTPSADQIQQITSRLKAYGSIEGKNVFYWFQNHKARQRQKQKQQNLAYINRYLYWTTQPVYPPPPPHGINVACGPHFLPQVELGIYPQTQCPKVLLPGGDERRERPAKMGKPLQRDYNTMLPHAENFEGLLNISNHETLELFPLHPTGLLETKETLMSPLGSTNSAGISIITPSISCETTAGIDEEGSSTGEQQFFDFFTSQGSSARD</sequence>
<dbReference type="AlphaFoldDB" id="A0A0D2PRN6"/>
<dbReference type="PROSITE" id="PS50071">
    <property type="entry name" value="HOMEOBOX_2"/>
    <property type="match status" value="1"/>
</dbReference>
<evidence type="ECO:0000256" key="7">
    <source>
        <dbReference type="ARBA" id="ARBA00023242"/>
    </source>
</evidence>
<protein>
    <recommendedName>
        <fullName evidence="12">Homeobox domain-containing protein</fullName>
    </recommendedName>
</protein>
<dbReference type="SMART" id="SM00389">
    <property type="entry name" value="HOX"/>
    <property type="match status" value="1"/>
</dbReference>
<keyword evidence="4 9" id="KW-0238">DNA-binding</keyword>
<organism evidence="13 15">
    <name type="scientific">Gossypium raimondii</name>
    <name type="common">Peruvian cotton</name>
    <name type="synonym">Gossypium klotzschianum subsp. raimondii</name>
    <dbReference type="NCBI Taxonomy" id="29730"/>
    <lineage>
        <taxon>Eukaryota</taxon>
        <taxon>Viridiplantae</taxon>
        <taxon>Streptophyta</taxon>
        <taxon>Embryophyta</taxon>
        <taxon>Tracheophyta</taxon>
        <taxon>Spermatophyta</taxon>
        <taxon>Magnoliopsida</taxon>
        <taxon>eudicotyledons</taxon>
        <taxon>Gunneridae</taxon>
        <taxon>Pentapetalae</taxon>
        <taxon>rosids</taxon>
        <taxon>malvids</taxon>
        <taxon>Malvales</taxon>
        <taxon>Malvaceae</taxon>
        <taxon>Malvoideae</taxon>
        <taxon>Gossypium</taxon>
    </lineage>
</organism>
<evidence type="ECO:0000256" key="4">
    <source>
        <dbReference type="ARBA" id="ARBA00023125"/>
    </source>
</evidence>
<keyword evidence="2" id="KW-0217">Developmental protein</keyword>
<dbReference type="Pfam" id="PF00046">
    <property type="entry name" value="Homeodomain"/>
    <property type="match status" value="1"/>
</dbReference>
<feature type="domain" description="Homeobox" evidence="12">
    <location>
        <begin position="45"/>
        <end position="110"/>
    </location>
</feature>
<evidence type="ECO:0000256" key="5">
    <source>
        <dbReference type="ARBA" id="ARBA00023155"/>
    </source>
</evidence>
<keyword evidence="5 9" id="KW-0371">Homeobox</keyword>
<evidence type="ECO:0000313" key="13">
    <source>
        <dbReference type="EMBL" id="KJB06626.1"/>
    </source>
</evidence>
<evidence type="ECO:0000313" key="14">
    <source>
        <dbReference type="EMBL" id="MBA0578703.1"/>
    </source>
</evidence>
<dbReference type="InterPro" id="IPR044555">
    <property type="entry name" value="WUSCHEL-like"/>
</dbReference>
<feature type="DNA-binding region" description="Homeobox" evidence="9">
    <location>
        <begin position="47"/>
        <end position="111"/>
    </location>
</feature>
<dbReference type="OMA" id="PASSRWN"/>
<dbReference type="eggNOG" id="ENOG502RZ2B">
    <property type="taxonomic scope" value="Eukaryota"/>
</dbReference>
<accession>A0A0D2PRN6</accession>
<dbReference type="GO" id="GO:0099402">
    <property type="term" value="P:plant organ development"/>
    <property type="evidence" value="ECO:0007669"/>
    <property type="project" value="InterPro"/>
</dbReference>
<reference evidence="14" key="3">
    <citation type="submission" date="2020-04" db="EMBL/GenBank/DDBJ databases">
        <authorList>
            <person name="Grover C.E."/>
            <person name="Arick M.A. II"/>
            <person name="Thrash A."/>
            <person name="Conover J.L."/>
            <person name="Sanders W.S."/>
            <person name="Peterson D.G."/>
            <person name="Scheffler J.A."/>
            <person name="Scheffler B.E."/>
            <person name="Wendel J.F."/>
        </authorList>
    </citation>
    <scope>NUCLEOTIDE SEQUENCE</scope>
    <source>
        <strain evidence="14">8</strain>
        <tissue evidence="14">Leaf</tissue>
    </source>
</reference>
<comment type="subcellular location">
    <subcellularLocation>
        <location evidence="1 9 10">Nucleus</location>
    </subcellularLocation>
</comment>
<name>A0A0D2PRN6_GOSRA</name>
<keyword evidence="7 9" id="KW-0539">Nucleus</keyword>
<dbReference type="Proteomes" id="UP000032304">
    <property type="component" value="Chromosome 1"/>
</dbReference>
<reference evidence="14 16" key="2">
    <citation type="journal article" date="2019" name="Genome Biol. Evol.">
        <title>Insights into the evolution of the New World diploid cottons (Gossypium, subgenus Houzingenia) based on genome sequencing.</title>
        <authorList>
            <person name="Grover C.E."/>
            <person name="Arick M.A. 2nd"/>
            <person name="Thrash A."/>
            <person name="Conover J.L."/>
            <person name="Sanders W.S."/>
            <person name="Peterson D.G."/>
            <person name="Frelichowski J.E."/>
            <person name="Scheffler J.A."/>
            <person name="Scheffler B.E."/>
            <person name="Wendel J.F."/>
        </authorList>
    </citation>
    <scope>NUCLEOTIDE SEQUENCE [LARGE SCALE GENOMIC DNA]</scope>
    <source>
        <strain evidence="14">8</strain>
        <tissue evidence="14">Leaf</tissue>
    </source>
</reference>
<dbReference type="Gene3D" id="1.10.10.60">
    <property type="entry name" value="Homeodomain-like"/>
    <property type="match status" value="1"/>
</dbReference>
<evidence type="ECO:0000313" key="15">
    <source>
        <dbReference type="Proteomes" id="UP000032304"/>
    </source>
</evidence>
<proteinExistence type="inferred from homology"/>
<dbReference type="GO" id="GO:0003677">
    <property type="term" value="F:DNA binding"/>
    <property type="evidence" value="ECO:0007669"/>
    <property type="project" value="UniProtKB-UniRule"/>
</dbReference>
<dbReference type="GO" id="GO:0005634">
    <property type="term" value="C:nucleus"/>
    <property type="evidence" value="ECO:0007669"/>
    <property type="project" value="UniProtKB-SubCell"/>
</dbReference>
<dbReference type="PANTHER" id="PTHR45940">
    <property type="entry name" value="WUSCHEL-RELATED HOMEOBOX 1-RELATED"/>
    <property type="match status" value="1"/>
</dbReference>
<keyword evidence="15" id="KW-1185">Reference proteome</keyword>
<dbReference type="Proteomes" id="UP000593578">
    <property type="component" value="Unassembled WGS sequence"/>
</dbReference>
<dbReference type="STRING" id="29730.A0A0D2PRN6"/>
<comment type="similarity">
    <text evidence="8">Belongs to the WUS homeobox family.</text>
</comment>
<dbReference type="KEGG" id="gra:105791188"/>
<dbReference type="EMBL" id="CM001740">
    <property type="protein sequence ID" value="KJB06626.1"/>
    <property type="molecule type" value="Genomic_DNA"/>
</dbReference>
<evidence type="ECO:0000256" key="10">
    <source>
        <dbReference type="RuleBase" id="RU000682"/>
    </source>
</evidence>
<evidence type="ECO:0000259" key="12">
    <source>
        <dbReference type="PROSITE" id="PS50071"/>
    </source>
</evidence>
<dbReference type="SUPFAM" id="SSF46689">
    <property type="entry name" value="Homeodomain-like"/>
    <property type="match status" value="1"/>
</dbReference>
<evidence type="ECO:0000256" key="2">
    <source>
        <dbReference type="ARBA" id="ARBA00022473"/>
    </source>
</evidence>
<evidence type="ECO:0000256" key="8">
    <source>
        <dbReference type="ARBA" id="ARBA00024040"/>
    </source>
</evidence>
<dbReference type="GO" id="GO:0003700">
    <property type="term" value="F:DNA-binding transcription factor activity"/>
    <property type="evidence" value="ECO:0007669"/>
    <property type="project" value="InterPro"/>
</dbReference>
<dbReference type="CDD" id="cd00086">
    <property type="entry name" value="homeodomain"/>
    <property type="match status" value="1"/>
</dbReference>
<keyword evidence="6" id="KW-0804">Transcription</keyword>
<dbReference type="PANTHER" id="PTHR45940:SF6">
    <property type="entry name" value="WUSCHEL-RELATED HOMEOBOX 2"/>
    <property type="match status" value="1"/>
</dbReference>
<reference evidence="13 15" key="1">
    <citation type="journal article" date="2012" name="Nature">
        <title>Repeated polyploidization of Gossypium genomes and the evolution of spinnable cotton fibres.</title>
        <authorList>
            <person name="Paterson A.H."/>
            <person name="Wendel J.F."/>
            <person name="Gundlach H."/>
            <person name="Guo H."/>
            <person name="Jenkins J."/>
            <person name="Jin D."/>
            <person name="Llewellyn D."/>
            <person name="Showmaker K.C."/>
            <person name="Shu S."/>
            <person name="Udall J."/>
            <person name="Yoo M.J."/>
            <person name="Byers R."/>
            <person name="Chen W."/>
            <person name="Doron-Faigenboim A."/>
            <person name="Duke M.V."/>
            <person name="Gong L."/>
            <person name="Grimwood J."/>
            <person name="Grover C."/>
            <person name="Grupp K."/>
            <person name="Hu G."/>
            <person name="Lee T.H."/>
            <person name="Li J."/>
            <person name="Lin L."/>
            <person name="Liu T."/>
            <person name="Marler B.S."/>
            <person name="Page J.T."/>
            <person name="Roberts A.W."/>
            <person name="Romanel E."/>
            <person name="Sanders W.S."/>
            <person name="Szadkowski E."/>
            <person name="Tan X."/>
            <person name="Tang H."/>
            <person name="Xu C."/>
            <person name="Wang J."/>
            <person name="Wang Z."/>
            <person name="Zhang D."/>
            <person name="Zhang L."/>
            <person name="Ashrafi H."/>
            <person name="Bedon F."/>
            <person name="Bowers J.E."/>
            <person name="Brubaker C.L."/>
            <person name="Chee P.W."/>
            <person name="Das S."/>
            <person name="Gingle A.R."/>
            <person name="Haigler C.H."/>
            <person name="Harker D."/>
            <person name="Hoffmann L.V."/>
            <person name="Hovav R."/>
            <person name="Jones D.C."/>
            <person name="Lemke C."/>
            <person name="Mansoor S."/>
            <person name="ur Rahman M."/>
            <person name="Rainville L.N."/>
            <person name="Rambani A."/>
            <person name="Reddy U.K."/>
            <person name="Rong J.K."/>
            <person name="Saranga Y."/>
            <person name="Scheffler B.E."/>
            <person name="Scheffler J.A."/>
            <person name="Stelly D.M."/>
            <person name="Triplett B.A."/>
            <person name="Van Deynze A."/>
            <person name="Vaslin M.F."/>
            <person name="Waghmare V.N."/>
            <person name="Walford S.A."/>
            <person name="Wright R.J."/>
            <person name="Zaki E.A."/>
            <person name="Zhang T."/>
            <person name="Dennis E.S."/>
            <person name="Mayer K.F."/>
            <person name="Peterson D.G."/>
            <person name="Rokhsar D.S."/>
            <person name="Wang X."/>
            <person name="Schmutz J."/>
        </authorList>
    </citation>
    <scope>NUCLEOTIDE SEQUENCE [LARGE SCALE GENOMIC DNA]</scope>
</reference>
<gene>
    <name evidence="13" type="ORF">B456_001G108900</name>
    <name evidence="14" type="ORF">Gorai_020977</name>
</gene>
<evidence type="ECO:0000256" key="3">
    <source>
        <dbReference type="ARBA" id="ARBA00023015"/>
    </source>
</evidence>
<evidence type="ECO:0000256" key="6">
    <source>
        <dbReference type="ARBA" id="ARBA00023163"/>
    </source>
</evidence>
<dbReference type="OrthoDB" id="1896656at2759"/>